<dbReference type="InterPro" id="IPR001948">
    <property type="entry name" value="Peptidase_M18"/>
</dbReference>
<evidence type="ECO:0000256" key="4">
    <source>
        <dbReference type="ARBA" id="ARBA00022670"/>
    </source>
</evidence>
<evidence type="ECO:0000256" key="5">
    <source>
        <dbReference type="ARBA" id="ARBA00022723"/>
    </source>
</evidence>
<dbReference type="GO" id="GO:0008237">
    <property type="term" value="F:metallopeptidase activity"/>
    <property type="evidence" value="ECO:0007669"/>
    <property type="project" value="UniProtKB-KW"/>
</dbReference>
<dbReference type="Gene3D" id="2.30.250.10">
    <property type="entry name" value="Aminopeptidase i, Domain 2"/>
    <property type="match status" value="1"/>
</dbReference>
<keyword evidence="4 9" id="KW-0645">Protease</keyword>
<accession>A0A2P8F1Y2</accession>
<evidence type="ECO:0000256" key="8">
    <source>
        <dbReference type="ARBA" id="ARBA00023049"/>
    </source>
</evidence>
<evidence type="ECO:0000256" key="1">
    <source>
        <dbReference type="ARBA" id="ARBA00001947"/>
    </source>
</evidence>
<dbReference type="SUPFAM" id="SSF101821">
    <property type="entry name" value="Aminopeptidase/glucanase lid domain"/>
    <property type="match status" value="1"/>
</dbReference>
<dbReference type="PANTHER" id="PTHR28570:SF3">
    <property type="entry name" value="ASPARTYL AMINOPEPTIDASE"/>
    <property type="match status" value="1"/>
</dbReference>
<evidence type="ECO:0000256" key="2">
    <source>
        <dbReference type="ARBA" id="ARBA00008290"/>
    </source>
</evidence>
<evidence type="ECO:0000256" key="6">
    <source>
        <dbReference type="ARBA" id="ARBA00022801"/>
    </source>
</evidence>
<dbReference type="Pfam" id="PF02127">
    <property type="entry name" value="Peptidase_M18"/>
    <property type="match status" value="1"/>
</dbReference>
<evidence type="ECO:0000256" key="7">
    <source>
        <dbReference type="ARBA" id="ARBA00022833"/>
    </source>
</evidence>
<comment type="similarity">
    <text evidence="2 9">Belongs to the peptidase M18 family.</text>
</comment>
<dbReference type="FunFam" id="2.30.250.10:FF:000003">
    <property type="entry name" value="Probable M18 family aminopeptidase 2"/>
    <property type="match status" value="1"/>
</dbReference>
<reference evidence="11 12" key="1">
    <citation type="submission" date="2018-03" db="EMBL/GenBank/DDBJ databases">
        <title>Genomic Encyclopedia of Archaeal and Bacterial Type Strains, Phase II (KMG-II): from individual species to whole genera.</title>
        <authorList>
            <person name="Goeker M."/>
        </authorList>
    </citation>
    <scope>NUCLEOTIDE SEQUENCE [LARGE SCALE GENOMIC DNA]</scope>
    <source>
        <strain evidence="11 12">DSM 17586</strain>
    </source>
</reference>
<keyword evidence="6 9" id="KW-0378">Hydrolase</keyword>
<evidence type="ECO:0000313" key="12">
    <source>
        <dbReference type="Proteomes" id="UP000242133"/>
    </source>
</evidence>
<organism evidence="11 12">
    <name type="scientific">Marinobacterium halophilum</name>
    <dbReference type="NCBI Taxonomy" id="267374"/>
    <lineage>
        <taxon>Bacteria</taxon>
        <taxon>Pseudomonadati</taxon>
        <taxon>Pseudomonadota</taxon>
        <taxon>Gammaproteobacteria</taxon>
        <taxon>Oceanospirillales</taxon>
        <taxon>Oceanospirillaceae</taxon>
        <taxon>Marinobacterium</taxon>
    </lineage>
</organism>
<evidence type="ECO:0000256" key="9">
    <source>
        <dbReference type="RuleBase" id="RU004386"/>
    </source>
</evidence>
<gene>
    <name evidence="11" type="ORF">CLV44_1032</name>
</gene>
<dbReference type="GO" id="GO:0004177">
    <property type="term" value="F:aminopeptidase activity"/>
    <property type="evidence" value="ECO:0007669"/>
    <property type="project" value="UniProtKB-KW"/>
</dbReference>
<dbReference type="GO" id="GO:0008270">
    <property type="term" value="F:zinc ion binding"/>
    <property type="evidence" value="ECO:0007669"/>
    <property type="project" value="InterPro"/>
</dbReference>
<dbReference type="PRINTS" id="PR00932">
    <property type="entry name" value="AMINO1PTASE"/>
</dbReference>
<dbReference type="RefSeq" id="WP_106590555.1">
    <property type="nucleotide sequence ID" value="NZ_PYGI01000003.1"/>
</dbReference>
<dbReference type="EC" id="3.4.11.-" evidence="10"/>
<keyword evidence="7 9" id="KW-0862">Zinc</keyword>
<dbReference type="GO" id="GO:0005737">
    <property type="term" value="C:cytoplasm"/>
    <property type="evidence" value="ECO:0007669"/>
    <property type="project" value="UniProtKB-ARBA"/>
</dbReference>
<dbReference type="Gene3D" id="3.40.630.10">
    <property type="entry name" value="Zn peptidases"/>
    <property type="match status" value="1"/>
</dbReference>
<keyword evidence="3 9" id="KW-0031">Aminopeptidase</keyword>
<protein>
    <recommendedName>
        <fullName evidence="10">M18 family aminopeptidase</fullName>
        <ecNumber evidence="10">3.4.11.-</ecNumber>
    </recommendedName>
</protein>
<dbReference type="AlphaFoldDB" id="A0A2P8F1Y2"/>
<proteinExistence type="inferred from homology"/>
<dbReference type="GO" id="GO:0006508">
    <property type="term" value="P:proteolysis"/>
    <property type="evidence" value="ECO:0007669"/>
    <property type="project" value="UniProtKB-KW"/>
</dbReference>
<dbReference type="PANTHER" id="PTHR28570">
    <property type="entry name" value="ASPARTYL AMINOPEPTIDASE"/>
    <property type="match status" value="1"/>
</dbReference>
<keyword evidence="12" id="KW-1185">Reference proteome</keyword>
<name>A0A2P8F1Y2_9GAMM</name>
<dbReference type="Proteomes" id="UP000242133">
    <property type="component" value="Unassembled WGS sequence"/>
</dbReference>
<evidence type="ECO:0000313" key="11">
    <source>
        <dbReference type="EMBL" id="PSL15722.1"/>
    </source>
</evidence>
<dbReference type="CDD" id="cd05658">
    <property type="entry name" value="M18_DAP"/>
    <property type="match status" value="1"/>
</dbReference>
<dbReference type="SUPFAM" id="SSF53187">
    <property type="entry name" value="Zn-dependent exopeptidases"/>
    <property type="match status" value="1"/>
</dbReference>
<comment type="cofactor">
    <cofactor evidence="1 10">
        <name>Zn(2+)</name>
        <dbReference type="ChEBI" id="CHEBI:29105"/>
    </cofactor>
</comment>
<keyword evidence="8 9" id="KW-0482">Metalloprotease</keyword>
<dbReference type="InterPro" id="IPR023358">
    <property type="entry name" value="Peptidase_M18_dom2"/>
</dbReference>
<comment type="caution">
    <text evidence="11">The sequence shown here is derived from an EMBL/GenBank/DDBJ whole genome shotgun (WGS) entry which is preliminary data.</text>
</comment>
<evidence type="ECO:0000256" key="10">
    <source>
        <dbReference type="RuleBase" id="RU004387"/>
    </source>
</evidence>
<sequence length="431" mass="47167">MRSLKDFNQDLIRFLDASPTPFHAVTSMSKQLDAAGFTEVKETDTWVLQPGQGYYVCRNGSSIIAWRQPAVDAAVNLGWRLIGAHTDSPCLKVKPTPELHRQGYFQLGVEVYGGVLLNPWFDRDLSLAGRVSYRTDAGRMASVLIDFETAIATLPSLAIHLDRDANASRAINAQTYLPVVMGQTDEKPDFRALLKQYLEEQGVEQVETVLDYELCFYDTQGAAMVGLKQEFLASARLDNLLSCFIGLQALLDGGEAATGQVLVCNDHEEVGSLSAAGAQGPMLSQWLERILPDVDQRNRSLSRSMLISADNAHGVHPNFSDKHDGNHGPLLNAGPVIKINANQRYASNSETSALFRHLAEQVEVPVQSFVVRTDMACGSTIGPITAAELGVKTLDIGVPQFGMHSIRELAGSRDAHGLYKVLQQFLQTDQV</sequence>
<dbReference type="NCBIfam" id="NF002759">
    <property type="entry name" value="PRK02813.1"/>
    <property type="match status" value="1"/>
</dbReference>
<dbReference type="OrthoDB" id="5288740at2"/>
<keyword evidence="5 9" id="KW-0479">Metal-binding</keyword>
<evidence type="ECO:0000256" key="3">
    <source>
        <dbReference type="ARBA" id="ARBA00022438"/>
    </source>
</evidence>
<dbReference type="EMBL" id="PYGI01000003">
    <property type="protein sequence ID" value="PSL15722.1"/>
    <property type="molecule type" value="Genomic_DNA"/>
</dbReference>